<evidence type="ECO:0000256" key="3">
    <source>
        <dbReference type="ARBA" id="ARBA00023274"/>
    </source>
</evidence>
<dbReference type="PANTHER" id="PTHR21109:SF0">
    <property type="entry name" value="SMALL RIBOSOMAL SUBUNIT PROTEIN BS21M"/>
    <property type="match status" value="1"/>
</dbReference>
<evidence type="ECO:0000256" key="2">
    <source>
        <dbReference type="ARBA" id="ARBA00022980"/>
    </source>
</evidence>
<comment type="similarity">
    <text evidence="1">Belongs to the bacterial ribosomal protein bS21 family.</text>
</comment>
<dbReference type="InterPro" id="IPR001911">
    <property type="entry name" value="Ribosomal_bS21"/>
</dbReference>
<organism evidence="4 5">
    <name type="scientific">Panagrolaimus davidi</name>
    <dbReference type="NCBI Taxonomy" id="227884"/>
    <lineage>
        <taxon>Eukaryota</taxon>
        <taxon>Metazoa</taxon>
        <taxon>Ecdysozoa</taxon>
        <taxon>Nematoda</taxon>
        <taxon>Chromadorea</taxon>
        <taxon>Rhabditida</taxon>
        <taxon>Tylenchina</taxon>
        <taxon>Panagrolaimomorpha</taxon>
        <taxon>Panagrolaimoidea</taxon>
        <taxon>Panagrolaimidae</taxon>
        <taxon>Panagrolaimus</taxon>
    </lineage>
</organism>
<dbReference type="WBParaSite" id="PDA_v2.g25252.t1">
    <property type="protein sequence ID" value="PDA_v2.g25252.t1"/>
    <property type="gene ID" value="PDA_v2.g25252"/>
</dbReference>
<dbReference type="GO" id="GO:1990904">
    <property type="term" value="C:ribonucleoprotein complex"/>
    <property type="evidence" value="ECO:0007669"/>
    <property type="project" value="UniProtKB-KW"/>
</dbReference>
<protein>
    <submittedName>
        <fullName evidence="5">Ribosomal protein S21</fullName>
    </submittedName>
</protein>
<keyword evidence="2" id="KW-0689">Ribosomal protein</keyword>
<reference evidence="5" key="1">
    <citation type="submission" date="2022-11" db="UniProtKB">
        <authorList>
            <consortium name="WormBaseParasite"/>
        </authorList>
    </citation>
    <scope>IDENTIFICATION</scope>
</reference>
<dbReference type="GO" id="GO:0003735">
    <property type="term" value="F:structural constituent of ribosome"/>
    <property type="evidence" value="ECO:0007669"/>
    <property type="project" value="InterPro"/>
</dbReference>
<proteinExistence type="inferred from homology"/>
<keyword evidence="4" id="KW-1185">Reference proteome</keyword>
<dbReference type="Proteomes" id="UP000887578">
    <property type="component" value="Unplaced"/>
</dbReference>
<dbReference type="PANTHER" id="PTHR21109">
    <property type="entry name" value="MITOCHONDRIAL 28S RIBOSOMAL PROTEIN S21"/>
    <property type="match status" value="1"/>
</dbReference>
<dbReference type="Gene3D" id="1.20.5.1150">
    <property type="entry name" value="Ribosomal protein S8"/>
    <property type="match status" value="1"/>
</dbReference>
<dbReference type="GO" id="GO:0006412">
    <property type="term" value="P:translation"/>
    <property type="evidence" value="ECO:0007669"/>
    <property type="project" value="InterPro"/>
</dbReference>
<keyword evidence="3" id="KW-0687">Ribonucleoprotein</keyword>
<evidence type="ECO:0000313" key="5">
    <source>
        <dbReference type="WBParaSite" id="PDA_v2.g25252.t1"/>
    </source>
</evidence>
<sequence>MVRIWHGTLKQPFAIKLFKGIWSSHPKFMNKTVMVNGNDVDGAFQMLNRLMENEGLLKIVRRTQYYQKPWMQRKQTSFEASQAIFNEDMNRKMRFLMRKNRLEAYPGQMTT</sequence>
<dbReference type="Pfam" id="PF01165">
    <property type="entry name" value="Ribosomal_S21"/>
    <property type="match status" value="1"/>
</dbReference>
<dbReference type="InterPro" id="IPR038380">
    <property type="entry name" value="Ribosomal_bS21_sf"/>
</dbReference>
<dbReference type="AlphaFoldDB" id="A0A914Q261"/>
<dbReference type="NCBIfam" id="TIGR00030">
    <property type="entry name" value="S21p"/>
    <property type="match status" value="1"/>
</dbReference>
<dbReference type="GO" id="GO:0005840">
    <property type="term" value="C:ribosome"/>
    <property type="evidence" value="ECO:0007669"/>
    <property type="project" value="UniProtKB-KW"/>
</dbReference>
<name>A0A914Q261_9BILA</name>
<evidence type="ECO:0000256" key="1">
    <source>
        <dbReference type="ARBA" id="ARBA00006640"/>
    </source>
</evidence>
<evidence type="ECO:0000313" key="4">
    <source>
        <dbReference type="Proteomes" id="UP000887578"/>
    </source>
</evidence>
<accession>A0A914Q261</accession>